<gene>
    <name evidence="4" type="ORF">EIK79_12190</name>
</gene>
<dbReference type="EMBL" id="RRCH01000028">
    <property type="protein sequence ID" value="RRJ29399.1"/>
    <property type="molecule type" value="Genomic_DNA"/>
</dbReference>
<accession>A0A3P3R8Y9</accession>
<dbReference type="Pfam" id="PF04967">
    <property type="entry name" value="HTH_10"/>
    <property type="match status" value="1"/>
</dbReference>
<reference evidence="4 5" key="1">
    <citation type="submission" date="2018-11" db="EMBL/GenBank/DDBJ databases">
        <title>Taxonoimc description of Halomarina strain SPP-AMP-1.</title>
        <authorList>
            <person name="Pal Y."/>
            <person name="Srinivasana K."/>
            <person name="Verma A."/>
            <person name="Kumar P."/>
        </authorList>
    </citation>
    <scope>NUCLEOTIDE SEQUENCE [LARGE SCALE GENOMIC DNA]</scope>
    <source>
        <strain evidence="4 5">SPP-AMP-1</strain>
    </source>
</reference>
<evidence type="ECO:0000259" key="3">
    <source>
        <dbReference type="Pfam" id="PF04967"/>
    </source>
</evidence>
<keyword evidence="5" id="KW-1185">Reference proteome</keyword>
<dbReference type="PANTHER" id="PTHR34236:SF1">
    <property type="entry name" value="DIMETHYL SULFOXIDE REDUCTASE TRANSCRIPTIONAL ACTIVATOR"/>
    <property type="match status" value="1"/>
</dbReference>
<dbReference type="Proteomes" id="UP000282322">
    <property type="component" value="Unassembled WGS sequence"/>
</dbReference>
<evidence type="ECO:0000313" key="4">
    <source>
        <dbReference type="EMBL" id="RRJ29399.1"/>
    </source>
</evidence>
<dbReference type="OrthoDB" id="51502at2157"/>
<dbReference type="AlphaFoldDB" id="A0A3P3R8Y9"/>
<name>A0A3P3R8Y9_9EURY</name>
<evidence type="ECO:0000256" key="1">
    <source>
        <dbReference type="ARBA" id="ARBA00023015"/>
    </source>
</evidence>
<evidence type="ECO:0000256" key="2">
    <source>
        <dbReference type="ARBA" id="ARBA00023163"/>
    </source>
</evidence>
<feature type="domain" description="HTH bat-type" evidence="3">
    <location>
        <begin position="147"/>
        <end position="199"/>
    </location>
</feature>
<comment type="caution">
    <text evidence="4">The sequence shown here is derived from an EMBL/GenBank/DDBJ whole genome shotgun (WGS) entry which is preliminary data.</text>
</comment>
<keyword evidence="2" id="KW-0804">Transcription</keyword>
<dbReference type="PANTHER" id="PTHR34236">
    <property type="entry name" value="DIMETHYL SULFOXIDE REDUCTASE TRANSCRIPTIONAL ACTIVATOR"/>
    <property type="match status" value="1"/>
</dbReference>
<organism evidence="4 5">
    <name type="scientific">Halocatena pleomorpha</name>
    <dbReference type="NCBI Taxonomy" id="1785090"/>
    <lineage>
        <taxon>Archaea</taxon>
        <taxon>Methanobacteriati</taxon>
        <taxon>Methanobacteriota</taxon>
        <taxon>Stenosarchaea group</taxon>
        <taxon>Halobacteria</taxon>
        <taxon>Halobacteriales</taxon>
        <taxon>Natronomonadaceae</taxon>
        <taxon>Halocatena</taxon>
    </lineage>
</organism>
<keyword evidence="1" id="KW-0805">Transcription regulation</keyword>
<dbReference type="RefSeq" id="WP_124955390.1">
    <property type="nucleotide sequence ID" value="NZ_RRCH01000028.1"/>
</dbReference>
<protein>
    <submittedName>
        <fullName evidence="4">Helix-turn-helix domain-containing protein</fullName>
    </submittedName>
</protein>
<dbReference type="InterPro" id="IPR007050">
    <property type="entry name" value="HTH_bacterioopsin"/>
</dbReference>
<evidence type="ECO:0000313" key="5">
    <source>
        <dbReference type="Proteomes" id="UP000282322"/>
    </source>
</evidence>
<proteinExistence type="predicted"/>
<sequence length="207" mass="23492">MPHTRLQFKLPGGAFEFSTDHPDREFRILAAFPVDSGLFVAFEAPTEHRQAVLRDFDDVPLSYDVLHTDDQSVLIQYEMPSIPPPVRAILASGNLVQFPLTLRDGWITFDLTTSHERLSKLKAEFEDTGLTYEVVSVTQTTDPVDLLTDRQRRFMIEALQRGYYDSPRECSLTDLAVTLTVSKSTASRVLHNAEETVIKEFFAEPIE</sequence>